<evidence type="ECO:0000256" key="7">
    <source>
        <dbReference type="ARBA" id="ARBA00047943"/>
    </source>
</evidence>
<keyword evidence="12" id="KW-1185">Reference proteome</keyword>
<dbReference type="Gene3D" id="3.40.50.150">
    <property type="entry name" value="Vaccinia Virus protein VP39"/>
    <property type="match status" value="1"/>
</dbReference>
<evidence type="ECO:0000256" key="9">
    <source>
        <dbReference type="SAM" id="MobiDB-lite"/>
    </source>
</evidence>
<evidence type="ECO:0000313" key="12">
    <source>
        <dbReference type="Proteomes" id="UP001296104"/>
    </source>
</evidence>
<dbReference type="EMBL" id="CAVMBE010000031">
    <property type="protein sequence ID" value="CAK4027427.1"/>
    <property type="molecule type" value="Genomic_DNA"/>
</dbReference>
<evidence type="ECO:0000256" key="8">
    <source>
        <dbReference type="ARBA" id="ARBA00048428"/>
    </source>
</evidence>
<comment type="catalytic activity">
    <reaction evidence="7">
        <text>arsenic triglutathione + 2 [thioredoxin]-dithiol + 2 S-adenosyl-L-methionine + H2O = dimethylarsinous acid + 2 [thioredoxin]-disulfide + 3 glutathione + 2 S-adenosyl-L-homocysteine + 2 H(+)</text>
        <dbReference type="Rhea" id="RHEA:69464"/>
        <dbReference type="Rhea" id="RHEA-COMP:10698"/>
        <dbReference type="Rhea" id="RHEA-COMP:10700"/>
        <dbReference type="ChEBI" id="CHEBI:15377"/>
        <dbReference type="ChEBI" id="CHEBI:15378"/>
        <dbReference type="ChEBI" id="CHEBI:23808"/>
        <dbReference type="ChEBI" id="CHEBI:29950"/>
        <dbReference type="ChEBI" id="CHEBI:50058"/>
        <dbReference type="ChEBI" id="CHEBI:57856"/>
        <dbReference type="ChEBI" id="CHEBI:57925"/>
        <dbReference type="ChEBI" id="CHEBI:59789"/>
        <dbReference type="ChEBI" id="CHEBI:183640"/>
        <dbReference type="EC" id="2.1.1.137"/>
    </reaction>
</comment>
<dbReference type="InterPro" id="IPR026669">
    <property type="entry name" value="Arsenite_MeTrfase-like"/>
</dbReference>
<dbReference type="GO" id="GO:0030791">
    <property type="term" value="F:arsenite methyltransferase activity"/>
    <property type="evidence" value="ECO:0007669"/>
    <property type="project" value="UniProtKB-EC"/>
</dbReference>
<dbReference type="PANTHER" id="PTHR43675">
    <property type="entry name" value="ARSENITE METHYLTRANSFERASE"/>
    <property type="match status" value="1"/>
</dbReference>
<comment type="caution">
    <text evidence="11">The sequence shown here is derived from an EMBL/GenBank/DDBJ whole genome shotgun (WGS) entry which is preliminary data.</text>
</comment>
<dbReference type="Pfam" id="PF13847">
    <property type="entry name" value="Methyltransf_31"/>
    <property type="match status" value="1"/>
</dbReference>
<dbReference type="InterPro" id="IPR025714">
    <property type="entry name" value="Methyltranfer_dom"/>
</dbReference>
<name>A0AAI8YZX9_9PEZI</name>
<reference evidence="11" key="1">
    <citation type="submission" date="2023-11" db="EMBL/GenBank/DDBJ databases">
        <authorList>
            <person name="Alioto T."/>
            <person name="Alioto T."/>
            <person name="Gomez Garrido J."/>
        </authorList>
    </citation>
    <scope>NUCLEOTIDE SEQUENCE</scope>
</reference>
<accession>A0AAI8YZX9</accession>
<keyword evidence="2" id="KW-0949">S-adenosyl-L-methionine</keyword>
<organism evidence="11 12">
    <name type="scientific">Lecanosticta acicola</name>
    <dbReference type="NCBI Taxonomy" id="111012"/>
    <lineage>
        <taxon>Eukaryota</taxon>
        <taxon>Fungi</taxon>
        <taxon>Dikarya</taxon>
        <taxon>Ascomycota</taxon>
        <taxon>Pezizomycotina</taxon>
        <taxon>Dothideomycetes</taxon>
        <taxon>Dothideomycetidae</taxon>
        <taxon>Mycosphaerellales</taxon>
        <taxon>Mycosphaerellaceae</taxon>
        <taxon>Lecanosticta</taxon>
    </lineage>
</organism>
<evidence type="ECO:0000256" key="2">
    <source>
        <dbReference type="ARBA" id="ARBA00022691"/>
    </source>
</evidence>
<dbReference type="GO" id="GO:0032259">
    <property type="term" value="P:methylation"/>
    <property type="evidence" value="ECO:0007669"/>
    <property type="project" value="UniProtKB-KW"/>
</dbReference>
<keyword evidence="11" id="KW-0489">Methyltransferase</keyword>
<feature type="region of interest" description="Disordered" evidence="9">
    <location>
        <begin position="265"/>
        <end position="289"/>
    </location>
</feature>
<comment type="similarity">
    <text evidence="3">Belongs to the methyltransferase superfamily. Arsenite methyltransferase family.</text>
</comment>
<feature type="domain" description="Methyltransferase" evidence="10">
    <location>
        <begin position="64"/>
        <end position="212"/>
    </location>
</feature>
<evidence type="ECO:0000256" key="4">
    <source>
        <dbReference type="ARBA" id="ARBA00034521"/>
    </source>
</evidence>
<evidence type="ECO:0000256" key="3">
    <source>
        <dbReference type="ARBA" id="ARBA00034487"/>
    </source>
</evidence>
<evidence type="ECO:0000313" key="11">
    <source>
        <dbReference type="EMBL" id="CAK4027427.1"/>
    </source>
</evidence>
<sequence>MNSTEVYSSVDKHYGAAAKAQDSNGYAQRVAEAFGYSQQDLDGMPEEANLGLSCGNPIALAKLREGETVLDLGSGAGFDVFQASKRVGPTGKSIGVDFNKDMLARANAIKTKIQSDNVEFVDSKITKIEVPTASVDCIISNCVINLVPEEEKQQVFNEMFRLLKSGGRVAVSDILAKGEMPDSVRGDMSLYVGCIAGASEVGAYEKYLRAAGFDDVLIVDAKSDLNVYWQTEGAEDAQGVNACCGPSAAAPPKPAACCGPSNETKQEPKACYGPSSANGTSATNGVSEQNGKRVDFNEYAGSYKIYAIKP</sequence>
<dbReference type="InterPro" id="IPR029063">
    <property type="entry name" value="SAM-dependent_MTases_sf"/>
</dbReference>
<protein>
    <recommendedName>
        <fullName evidence="5">Arsenite methyltransferase</fullName>
        <ecNumber evidence="4">2.1.1.137</ecNumber>
    </recommendedName>
</protein>
<dbReference type="Proteomes" id="UP001296104">
    <property type="component" value="Unassembled WGS sequence"/>
</dbReference>
<proteinExistence type="inferred from homology"/>
<dbReference type="EC" id="2.1.1.137" evidence="4"/>
<keyword evidence="1" id="KW-0808">Transferase</keyword>
<evidence type="ECO:0000256" key="6">
    <source>
        <dbReference type="ARBA" id="ARBA00047941"/>
    </source>
</evidence>
<evidence type="ECO:0000256" key="1">
    <source>
        <dbReference type="ARBA" id="ARBA00022679"/>
    </source>
</evidence>
<dbReference type="PANTHER" id="PTHR43675:SF8">
    <property type="entry name" value="ARSENITE METHYLTRANSFERASE"/>
    <property type="match status" value="1"/>
</dbReference>
<dbReference type="SUPFAM" id="SSF53335">
    <property type="entry name" value="S-adenosyl-L-methionine-dependent methyltransferases"/>
    <property type="match status" value="1"/>
</dbReference>
<evidence type="ECO:0000259" key="10">
    <source>
        <dbReference type="Pfam" id="PF13847"/>
    </source>
</evidence>
<gene>
    <name evidence="11" type="ORF">LECACI_7A005073</name>
</gene>
<comment type="catalytic activity">
    <reaction evidence="6">
        <text>arsenic triglutathione + [thioredoxin]-dithiol + S-adenosyl-L-methionine + 2 H2O = methylarsonous acid + [thioredoxin]-disulfide + 3 glutathione + S-adenosyl-L-homocysteine + H(+)</text>
        <dbReference type="Rhea" id="RHEA:69460"/>
        <dbReference type="Rhea" id="RHEA-COMP:10698"/>
        <dbReference type="Rhea" id="RHEA-COMP:10700"/>
        <dbReference type="ChEBI" id="CHEBI:15377"/>
        <dbReference type="ChEBI" id="CHEBI:15378"/>
        <dbReference type="ChEBI" id="CHEBI:17826"/>
        <dbReference type="ChEBI" id="CHEBI:29950"/>
        <dbReference type="ChEBI" id="CHEBI:50058"/>
        <dbReference type="ChEBI" id="CHEBI:57856"/>
        <dbReference type="ChEBI" id="CHEBI:57925"/>
        <dbReference type="ChEBI" id="CHEBI:59789"/>
        <dbReference type="ChEBI" id="CHEBI:183640"/>
        <dbReference type="EC" id="2.1.1.137"/>
    </reaction>
</comment>
<dbReference type="AlphaFoldDB" id="A0AAI8YZX9"/>
<evidence type="ECO:0000256" key="5">
    <source>
        <dbReference type="ARBA" id="ARBA00034545"/>
    </source>
</evidence>
<dbReference type="CDD" id="cd02440">
    <property type="entry name" value="AdoMet_MTases"/>
    <property type="match status" value="1"/>
</dbReference>
<feature type="compositionally biased region" description="Polar residues" evidence="9">
    <location>
        <begin position="275"/>
        <end position="289"/>
    </location>
</feature>
<comment type="catalytic activity">
    <reaction evidence="8">
        <text>arsenic triglutathione + 3 [thioredoxin]-dithiol + 3 S-adenosyl-L-methionine = trimethylarsine + 3 [thioredoxin]-disulfide + 3 glutathione + 3 S-adenosyl-L-homocysteine + 3 H(+)</text>
        <dbReference type="Rhea" id="RHEA:69432"/>
        <dbReference type="Rhea" id="RHEA-COMP:10698"/>
        <dbReference type="Rhea" id="RHEA-COMP:10700"/>
        <dbReference type="ChEBI" id="CHEBI:15378"/>
        <dbReference type="ChEBI" id="CHEBI:27130"/>
        <dbReference type="ChEBI" id="CHEBI:29950"/>
        <dbReference type="ChEBI" id="CHEBI:50058"/>
        <dbReference type="ChEBI" id="CHEBI:57856"/>
        <dbReference type="ChEBI" id="CHEBI:57925"/>
        <dbReference type="ChEBI" id="CHEBI:59789"/>
        <dbReference type="ChEBI" id="CHEBI:183640"/>
        <dbReference type="EC" id="2.1.1.137"/>
    </reaction>
</comment>